<name>A0A6S7INR5_PARCT</name>
<dbReference type="PANTHER" id="PTHR23088:SF27">
    <property type="entry name" value="DEAMINATED GLUTATHIONE AMIDASE"/>
    <property type="match status" value="1"/>
</dbReference>
<dbReference type="AlphaFoldDB" id="A0A6S7INR5"/>
<gene>
    <name evidence="1" type="ORF">PACLA_8A022263</name>
</gene>
<dbReference type="PROSITE" id="PS01227">
    <property type="entry name" value="UPF0012"/>
    <property type="match status" value="1"/>
</dbReference>
<dbReference type="Pfam" id="PF00795">
    <property type="entry name" value="CN_hydrolase"/>
    <property type="match status" value="1"/>
</dbReference>
<keyword evidence="2" id="KW-1185">Reference proteome</keyword>
<dbReference type="GO" id="GO:0016811">
    <property type="term" value="F:hydrolase activity, acting on carbon-nitrogen (but not peptide) bonds, in linear amides"/>
    <property type="evidence" value="ECO:0007669"/>
    <property type="project" value="InterPro"/>
</dbReference>
<dbReference type="PROSITE" id="PS50263">
    <property type="entry name" value="CN_HYDROLASE"/>
    <property type="match status" value="1"/>
</dbReference>
<sequence>MRPLINLFATKNTFGLPAYIFQQRARLVHSVSSMSELLVGVCQMTSGSDVEKNIESCKRLVTKAKQRGAKMVFLPEAFDYISENKEMCLSLAHSVDGPIIKDLSQMAKDLDIWLSLGGFHEKSTSEDSRIYNTHLILDNHGNIAGKYSKLHLFDIDIKGGITLKESDSFIPGKEMPPVVKTPVGNVGLSICYDLRFPELSLSLAQKGSDILTYPSAFTFITGAAHWESLLRARAIETQCYVIAAAQTGQHNVKRRSYGHAMVVDPWGQIVAQCHEGEDVCVAEIDFQYLKKVREQMPVWEHRRHDIYGRVGPQ</sequence>
<dbReference type="Gene3D" id="3.60.110.10">
    <property type="entry name" value="Carbon-nitrogen hydrolase"/>
    <property type="match status" value="1"/>
</dbReference>
<dbReference type="Proteomes" id="UP001152795">
    <property type="component" value="Unassembled WGS sequence"/>
</dbReference>
<dbReference type="FunFam" id="3.60.110.10:FF:000005">
    <property type="entry name" value="nitrilase homolog 1 isoform X1"/>
    <property type="match status" value="1"/>
</dbReference>
<dbReference type="EMBL" id="CACRXK020005768">
    <property type="protein sequence ID" value="CAB4007332.1"/>
    <property type="molecule type" value="Genomic_DNA"/>
</dbReference>
<reference evidence="1" key="1">
    <citation type="submission" date="2020-04" db="EMBL/GenBank/DDBJ databases">
        <authorList>
            <person name="Alioto T."/>
            <person name="Alioto T."/>
            <person name="Gomez Garrido J."/>
        </authorList>
    </citation>
    <scope>NUCLEOTIDE SEQUENCE</scope>
    <source>
        <strain evidence="1">A484AB</strain>
    </source>
</reference>
<dbReference type="PANTHER" id="PTHR23088">
    <property type="entry name" value="NITRILASE-RELATED"/>
    <property type="match status" value="1"/>
</dbReference>
<protein>
    <submittedName>
        <fullName evidence="1">Nitrilase homolog 1</fullName>
    </submittedName>
</protein>
<dbReference type="InterPro" id="IPR001110">
    <property type="entry name" value="UPF0012_CS"/>
</dbReference>
<accession>A0A6S7INR5</accession>
<dbReference type="SUPFAM" id="SSF56317">
    <property type="entry name" value="Carbon-nitrogen hydrolase"/>
    <property type="match status" value="1"/>
</dbReference>
<dbReference type="InterPro" id="IPR003010">
    <property type="entry name" value="C-N_Hydrolase"/>
</dbReference>
<dbReference type="CDD" id="cd07572">
    <property type="entry name" value="nit"/>
    <property type="match status" value="1"/>
</dbReference>
<dbReference type="InterPro" id="IPR045254">
    <property type="entry name" value="Nit1/2_C-N_Hydrolase"/>
</dbReference>
<proteinExistence type="predicted"/>
<organism evidence="1 2">
    <name type="scientific">Paramuricea clavata</name>
    <name type="common">Red gorgonian</name>
    <name type="synonym">Violescent sea-whip</name>
    <dbReference type="NCBI Taxonomy" id="317549"/>
    <lineage>
        <taxon>Eukaryota</taxon>
        <taxon>Metazoa</taxon>
        <taxon>Cnidaria</taxon>
        <taxon>Anthozoa</taxon>
        <taxon>Octocorallia</taxon>
        <taxon>Malacalcyonacea</taxon>
        <taxon>Plexauridae</taxon>
        <taxon>Paramuricea</taxon>
    </lineage>
</organism>
<evidence type="ECO:0000313" key="2">
    <source>
        <dbReference type="Proteomes" id="UP001152795"/>
    </source>
</evidence>
<evidence type="ECO:0000313" key="1">
    <source>
        <dbReference type="EMBL" id="CAB4007332.1"/>
    </source>
</evidence>
<dbReference type="InterPro" id="IPR036526">
    <property type="entry name" value="C-N_Hydrolase_sf"/>
</dbReference>
<comment type="caution">
    <text evidence="1">The sequence shown here is derived from an EMBL/GenBank/DDBJ whole genome shotgun (WGS) entry which is preliminary data.</text>
</comment>
<dbReference type="OrthoDB" id="680339at2759"/>